<dbReference type="RefSeq" id="WP_127484501.1">
    <property type="nucleotide sequence ID" value="NZ_CP022572.1"/>
</dbReference>
<evidence type="ECO:0000256" key="1">
    <source>
        <dbReference type="ARBA" id="ARBA00022679"/>
    </source>
</evidence>
<dbReference type="InterPro" id="IPR016152">
    <property type="entry name" value="PTrfase/Anion_transptr"/>
</dbReference>
<dbReference type="InterPro" id="IPR003501">
    <property type="entry name" value="PTS_EIIB_2/3"/>
</dbReference>
<keyword evidence="10" id="KW-1185">Reference proteome</keyword>
<feature type="domain" description="PTS EIIA type-2" evidence="6">
    <location>
        <begin position="538"/>
        <end position="685"/>
    </location>
</feature>
<evidence type="ECO:0000256" key="4">
    <source>
        <dbReference type="ARBA" id="ARBA00023159"/>
    </source>
</evidence>
<dbReference type="Pfam" id="PF00874">
    <property type="entry name" value="PRD"/>
    <property type="match status" value="1"/>
</dbReference>
<evidence type="ECO:0000259" key="7">
    <source>
        <dbReference type="PROSITE" id="PS51099"/>
    </source>
</evidence>
<evidence type="ECO:0000313" key="10">
    <source>
        <dbReference type="Proteomes" id="UP000282892"/>
    </source>
</evidence>
<protein>
    <submittedName>
        <fullName evidence="9">Sugar transporter</fullName>
    </submittedName>
</protein>
<keyword evidence="3" id="KW-0805">Transcription regulation</keyword>
<evidence type="ECO:0000256" key="3">
    <source>
        <dbReference type="ARBA" id="ARBA00023015"/>
    </source>
</evidence>
<dbReference type="PANTHER" id="PTHR30185">
    <property type="entry name" value="CRYPTIC BETA-GLUCOSIDE BGL OPERON ANTITERMINATOR"/>
    <property type="match status" value="1"/>
</dbReference>
<dbReference type="GO" id="GO:0008982">
    <property type="term" value="F:protein-N(PI)-phosphohistidine-sugar phosphotransferase activity"/>
    <property type="evidence" value="ECO:0007669"/>
    <property type="project" value="InterPro"/>
</dbReference>
<dbReference type="InterPro" id="IPR007737">
    <property type="entry name" value="Mga_HTH"/>
</dbReference>
<dbReference type="SUPFAM" id="SSF55804">
    <property type="entry name" value="Phoshotransferase/anion transport protein"/>
    <property type="match status" value="1"/>
</dbReference>
<keyword evidence="1" id="KW-0808">Transferase</keyword>
<dbReference type="InterPro" id="IPR036095">
    <property type="entry name" value="PTS_EIIB-like_sf"/>
</dbReference>
<name>A0A3Q9QVZ1_9BACI</name>
<dbReference type="GO" id="GO:0006355">
    <property type="term" value="P:regulation of DNA-templated transcription"/>
    <property type="evidence" value="ECO:0007669"/>
    <property type="project" value="InterPro"/>
</dbReference>
<dbReference type="PANTHER" id="PTHR30185:SF18">
    <property type="entry name" value="TRANSCRIPTIONAL REGULATOR MTLR"/>
    <property type="match status" value="1"/>
</dbReference>
<dbReference type="Pfam" id="PF00359">
    <property type="entry name" value="PTS_EIIA_2"/>
    <property type="match status" value="1"/>
</dbReference>
<proteinExistence type="predicted"/>
<accession>A0A3Q9QVZ1</accession>
<dbReference type="STRING" id="1193713.GCA_001636315_02801"/>
<dbReference type="EMBL" id="CP022572">
    <property type="protein sequence ID" value="AZU60005.1"/>
    <property type="molecule type" value="Genomic_DNA"/>
</dbReference>
<dbReference type="AlphaFoldDB" id="A0A3Q9QVZ1"/>
<dbReference type="PROSITE" id="PS51094">
    <property type="entry name" value="PTS_EIIA_TYPE_2"/>
    <property type="match status" value="1"/>
</dbReference>
<dbReference type="InterPro" id="IPR050661">
    <property type="entry name" value="BglG_antiterminators"/>
</dbReference>
<dbReference type="Gene3D" id="3.40.50.2300">
    <property type="match status" value="1"/>
</dbReference>
<feature type="domain" description="PTS EIIB type-2" evidence="7">
    <location>
        <begin position="408"/>
        <end position="498"/>
    </location>
</feature>
<dbReference type="InterPro" id="IPR036634">
    <property type="entry name" value="PRD_sf"/>
</dbReference>
<evidence type="ECO:0000259" key="6">
    <source>
        <dbReference type="PROSITE" id="PS51094"/>
    </source>
</evidence>
<dbReference type="PROSITE" id="PS51099">
    <property type="entry name" value="PTS_EIIB_TYPE_2"/>
    <property type="match status" value="1"/>
</dbReference>
<evidence type="ECO:0000259" key="8">
    <source>
        <dbReference type="PROSITE" id="PS51372"/>
    </source>
</evidence>
<dbReference type="Pfam" id="PF02302">
    <property type="entry name" value="PTS_IIB"/>
    <property type="match status" value="1"/>
</dbReference>
<dbReference type="InterPro" id="IPR013196">
    <property type="entry name" value="HTH_11"/>
</dbReference>
<dbReference type="Proteomes" id="UP000282892">
    <property type="component" value="Chromosome"/>
</dbReference>
<organism evidence="9 10">
    <name type="scientific">Neobacillus mesonae</name>
    <dbReference type="NCBI Taxonomy" id="1193713"/>
    <lineage>
        <taxon>Bacteria</taxon>
        <taxon>Bacillati</taxon>
        <taxon>Bacillota</taxon>
        <taxon>Bacilli</taxon>
        <taxon>Bacillales</taxon>
        <taxon>Bacillaceae</taxon>
        <taxon>Neobacillus</taxon>
    </lineage>
</organism>
<dbReference type="KEGG" id="nmk:CHR53_01230"/>
<dbReference type="InterPro" id="IPR011608">
    <property type="entry name" value="PRD"/>
</dbReference>
<evidence type="ECO:0000256" key="2">
    <source>
        <dbReference type="ARBA" id="ARBA00022737"/>
    </source>
</evidence>
<gene>
    <name evidence="9" type="ORF">CHR53_01230</name>
</gene>
<dbReference type="CDD" id="cd05568">
    <property type="entry name" value="PTS_IIB_bgl_like"/>
    <property type="match status" value="1"/>
</dbReference>
<dbReference type="PROSITE" id="PS51372">
    <property type="entry name" value="PRD_2"/>
    <property type="match status" value="1"/>
</dbReference>
<dbReference type="Gene3D" id="3.40.930.10">
    <property type="entry name" value="Mannitol-specific EII, Chain A"/>
    <property type="match status" value="1"/>
</dbReference>
<dbReference type="OrthoDB" id="9776005at2"/>
<dbReference type="Gene3D" id="1.10.1790.10">
    <property type="entry name" value="PRD domain"/>
    <property type="match status" value="1"/>
</dbReference>
<reference evidence="9 10" key="1">
    <citation type="submission" date="2017-07" db="EMBL/GenBank/DDBJ databases">
        <title>The complete genome sequence of Bacillus mesonae strain H20-5, an efficient strain improving plant abiotic stress resistance.</title>
        <authorList>
            <person name="Kim S.Y."/>
            <person name="Song H."/>
            <person name="Sang M.K."/>
            <person name="Weon H.-Y."/>
            <person name="Song J."/>
        </authorList>
    </citation>
    <scope>NUCLEOTIDE SEQUENCE [LARGE SCALE GENOMIC DNA]</scope>
    <source>
        <strain evidence="9 10">H20-5</strain>
    </source>
</reference>
<dbReference type="Gene3D" id="1.10.10.10">
    <property type="entry name" value="Winged helix-like DNA-binding domain superfamily/Winged helix DNA-binding domain"/>
    <property type="match status" value="1"/>
</dbReference>
<dbReference type="InterPro" id="IPR036388">
    <property type="entry name" value="WH-like_DNA-bd_sf"/>
</dbReference>
<keyword evidence="5" id="KW-0804">Transcription</keyword>
<dbReference type="GO" id="GO:0009401">
    <property type="term" value="P:phosphoenolpyruvate-dependent sugar phosphotransferase system"/>
    <property type="evidence" value="ECO:0007669"/>
    <property type="project" value="InterPro"/>
</dbReference>
<evidence type="ECO:0000256" key="5">
    <source>
        <dbReference type="ARBA" id="ARBA00023163"/>
    </source>
</evidence>
<keyword evidence="4" id="KW-0010">Activator</keyword>
<evidence type="ECO:0000313" key="9">
    <source>
        <dbReference type="EMBL" id="AZU60005.1"/>
    </source>
</evidence>
<feature type="domain" description="PRD" evidence="8">
    <location>
        <begin position="299"/>
        <end position="405"/>
    </location>
</feature>
<dbReference type="SUPFAM" id="SSF52794">
    <property type="entry name" value="PTS system IIB component-like"/>
    <property type="match status" value="1"/>
</dbReference>
<sequence>MYITAREKAIIDLIIKTSGKHTAASIASCLNVSTRTIQRDLKAVEKILETFDIHLERNSEKGYLIEGKNEQVFRLIQYLMGNNPIDQTPQEKKLQLLIALFQEDDYKLQALSSNIGVSITTLTTYLDELTDWLDHFHIQITRKRGIGVDVIATESAKRRALANYILFHFYEDLFQSLFLLEKGKYEDDLILYYFFPDYLLAIDRLVNTFFSSSRLRLADSDYIGLIVHIGITMHRTEDFPLGEGDLGLSNELTNEYQLIMEIGKELETSFSTRFKNEDYIYLAGILKGSKLHEADEIAYDSLVLSKLVKSLIEDVSSQLHVDLTNDFPLYQGLLAHMEPSIYRIKQQMGLFNPLKEDIIRKYPLLFFAVKNSVEKQLKEIGTFPDDEIAFIVLHFGSALVMREEKLSIDALVICPTGIGTSKMLASRIRKEIAGLDHIDIKSIKEIQEKDELSGYDLIISTVKLPFLGIDYILVSPLLTEENISAIRNFLKTNIETFTENKRYAGTLADENSLTGSAPKAGIAEVLQELKVVQESIEAALNNFRLYRMSDVSDHMVIIKSMLAKGKNEGLLRDEKTVLKSIQERERKGGLGIPGTVMALFHCRDQNVHELIFQITHLEQPLLVKGMDGKPMYMKNLLLMLAPEELAVRQQEIVSLISTSLIENNEAALIFSSGNEKMVRARLEMILLDYLHTKIIKD</sequence>
<keyword evidence="9" id="KW-0762">Sugar transport</keyword>
<dbReference type="Pfam" id="PF05043">
    <property type="entry name" value="Mga"/>
    <property type="match status" value="1"/>
</dbReference>
<keyword evidence="9" id="KW-0813">Transport</keyword>
<dbReference type="InterPro" id="IPR013011">
    <property type="entry name" value="PTS_EIIB_2"/>
</dbReference>
<dbReference type="InterPro" id="IPR002178">
    <property type="entry name" value="PTS_EIIA_type-2_dom"/>
</dbReference>
<dbReference type="SUPFAM" id="SSF63520">
    <property type="entry name" value="PTS-regulatory domain, PRD"/>
    <property type="match status" value="2"/>
</dbReference>
<keyword evidence="2" id="KW-0677">Repeat</keyword>
<dbReference type="Pfam" id="PF08279">
    <property type="entry name" value="HTH_11"/>
    <property type="match status" value="1"/>
</dbReference>